<reference evidence="1" key="2">
    <citation type="submission" date="2020-11" db="EMBL/GenBank/DDBJ databases">
        <authorList>
            <person name="McCartney M.A."/>
            <person name="Auch B."/>
            <person name="Kono T."/>
            <person name="Mallez S."/>
            <person name="Becker A."/>
            <person name="Gohl D.M."/>
            <person name="Silverstein K.A.T."/>
            <person name="Koren S."/>
            <person name="Bechman K.B."/>
            <person name="Herman A."/>
            <person name="Abrahante J.E."/>
            <person name="Garbe J."/>
        </authorList>
    </citation>
    <scope>NUCLEOTIDE SEQUENCE</scope>
    <source>
        <strain evidence="1">Duluth1</strain>
        <tissue evidence="1">Whole animal</tissue>
    </source>
</reference>
<accession>A0A9D4RI22</accession>
<protein>
    <submittedName>
        <fullName evidence="1">Uncharacterized protein</fullName>
    </submittedName>
</protein>
<organism evidence="1 2">
    <name type="scientific">Dreissena polymorpha</name>
    <name type="common">Zebra mussel</name>
    <name type="synonym">Mytilus polymorpha</name>
    <dbReference type="NCBI Taxonomy" id="45954"/>
    <lineage>
        <taxon>Eukaryota</taxon>
        <taxon>Metazoa</taxon>
        <taxon>Spiralia</taxon>
        <taxon>Lophotrochozoa</taxon>
        <taxon>Mollusca</taxon>
        <taxon>Bivalvia</taxon>
        <taxon>Autobranchia</taxon>
        <taxon>Heteroconchia</taxon>
        <taxon>Euheterodonta</taxon>
        <taxon>Imparidentia</taxon>
        <taxon>Neoheterodontei</taxon>
        <taxon>Myida</taxon>
        <taxon>Dreissenoidea</taxon>
        <taxon>Dreissenidae</taxon>
        <taxon>Dreissena</taxon>
    </lineage>
</organism>
<dbReference type="Proteomes" id="UP000828390">
    <property type="component" value="Unassembled WGS sequence"/>
</dbReference>
<proteinExistence type="predicted"/>
<dbReference type="AlphaFoldDB" id="A0A9D4RI22"/>
<reference evidence="1" key="1">
    <citation type="journal article" date="2019" name="bioRxiv">
        <title>The Genome of the Zebra Mussel, Dreissena polymorpha: A Resource for Invasive Species Research.</title>
        <authorList>
            <person name="McCartney M.A."/>
            <person name="Auch B."/>
            <person name="Kono T."/>
            <person name="Mallez S."/>
            <person name="Zhang Y."/>
            <person name="Obille A."/>
            <person name="Becker A."/>
            <person name="Abrahante J.E."/>
            <person name="Garbe J."/>
            <person name="Badalamenti J.P."/>
            <person name="Herman A."/>
            <person name="Mangelson H."/>
            <person name="Liachko I."/>
            <person name="Sullivan S."/>
            <person name="Sone E.D."/>
            <person name="Koren S."/>
            <person name="Silverstein K.A.T."/>
            <person name="Beckman K.B."/>
            <person name="Gohl D.M."/>
        </authorList>
    </citation>
    <scope>NUCLEOTIDE SEQUENCE</scope>
    <source>
        <strain evidence="1">Duluth1</strain>
        <tissue evidence="1">Whole animal</tissue>
    </source>
</reference>
<comment type="caution">
    <text evidence="1">The sequence shown here is derived from an EMBL/GenBank/DDBJ whole genome shotgun (WGS) entry which is preliminary data.</text>
</comment>
<evidence type="ECO:0000313" key="2">
    <source>
        <dbReference type="Proteomes" id="UP000828390"/>
    </source>
</evidence>
<keyword evidence="2" id="KW-1185">Reference proteome</keyword>
<name>A0A9D4RI22_DREPO</name>
<gene>
    <name evidence="1" type="ORF">DPMN_031446</name>
</gene>
<sequence length="145" mass="16409">METHRQESIGRRVSVTGEGVGRLNNLEHHVSEETNVRKRLTHLSANMLLPLQSHSGSLMLVIDGEHIRIELVSHDYIQILPVWEHIKDVTCKGYCRMKDTDENISHIRKSTVVKTSRIPCTISGVSSVKNINVMRHAPDGFTFDS</sequence>
<evidence type="ECO:0000313" key="1">
    <source>
        <dbReference type="EMBL" id="KAH3868303.1"/>
    </source>
</evidence>
<dbReference type="EMBL" id="JAIWYP010000002">
    <property type="protein sequence ID" value="KAH3868303.1"/>
    <property type="molecule type" value="Genomic_DNA"/>
</dbReference>